<name>A0A9D1NJX7_9BACT</name>
<protein>
    <submittedName>
        <fullName evidence="1">Tetratricopeptide repeat protein</fullName>
    </submittedName>
</protein>
<reference evidence="1" key="2">
    <citation type="journal article" date="2021" name="PeerJ">
        <title>Extensive microbial diversity within the chicken gut microbiome revealed by metagenomics and culture.</title>
        <authorList>
            <person name="Gilroy R."/>
            <person name="Ravi A."/>
            <person name="Getino M."/>
            <person name="Pursley I."/>
            <person name="Horton D.L."/>
            <person name="Alikhan N.F."/>
            <person name="Baker D."/>
            <person name="Gharbi K."/>
            <person name="Hall N."/>
            <person name="Watson M."/>
            <person name="Adriaenssens E.M."/>
            <person name="Foster-Nyarko E."/>
            <person name="Jarju S."/>
            <person name="Secka A."/>
            <person name="Antonio M."/>
            <person name="Oren A."/>
            <person name="Chaudhuri R.R."/>
            <person name="La Ragione R."/>
            <person name="Hildebrand F."/>
            <person name="Pallen M.J."/>
        </authorList>
    </citation>
    <scope>NUCLEOTIDE SEQUENCE</scope>
    <source>
        <strain evidence="1">10669</strain>
    </source>
</reference>
<reference evidence="1" key="1">
    <citation type="submission" date="2020-10" db="EMBL/GenBank/DDBJ databases">
        <authorList>
            <person name="Gilroy R."/>
        </authorList>
    </citation>
    <scope>NUCLEOTIDE SEQUENCE</scope>
    <source>
        <strain evidence="1">10669</strain>
    </source>
</reference>
<evidence type="ECO:0000313" key="2">
    <source>
        <dbReference type="Proteomes" id="UP000886812"/>
    </source>
</evidence>
<dbReference type="EMBL" id="DVOG01000097">
    <property type="protein sequence ID" value="HIV04265.1"/>
    <property type="molecule type" value="Genomic_DNA"/>
</dbReference>
<dbReference type="InterPro" id="IPR011990">
    <property type="entry name" value="TPR-like_helical_dom_sf"/>
</dbReference>
<proteinExistence type="predicted"/>
<feature type="non-terminal residue" evidence="1">
    <location>
        <position position="1"/>
    </location>
</feature>
<evidence type="ECO:0000313" key="1">
    <source>
        <dbReference type="EMBL" id="HIV04265.1"/>
    </source>
</evidence>
<dbReference type="InterPro" id="IPR019734">
    <property type="entry name" value="TPR_rpt"/>
</dbReference>
<dbReference type="Pfam" id="PF13174">
    <property type="entry name" value="TPR_6"/>
    <property type="match status" value="1"/>
</dbReference>
<dbReference type="AlphaFoldDB" id="A0A9D1NJX7"/>
<gene>
    <name evidence="1" type="ORF">IAC75_03835</name>
</gene>
<dbReference type="SUPFAM" id="SSF48452">
    <property type="entry name" value="TPR-like"/>
    <property type="match status" value="2"/>
</dbReference>
<accession>A0A9D1NJX7</accession>
<comment type="caution">
    <text evidence="1">The sequence shown here is derived from an EMBL/GenBank/DDBJ whole genome shotgun (WGS) entry which is preliminary data.</text>
</comment>
<sequence>LSAEAFPPEERAWFFLARALAESALGKTAAAEENFSSAEKAALRESVREHIAFVKLCAEISSRENVSAEELARLKAQRDAARGTPHFAEAAKLLVVALAKSGERAEALAALRESLPVPEKDAPDFALLEGLLEENAGSENARAAFLRVAAARPPRSRQAAAFSGLLQHVRALKNAGRDDDAVIAANAIEKNLSALPPDERAHDLELFTRARIAFEVGDLRRAGRLAEELISLFPASPLVPDAQRLLVGIAVREKEYRRAVPLLERLRAEELSPDERLFTDIFIADCNFLSGDYALAADAYGRVAAAGTLSGDALGAVFFQQAFSEIRNGDCAAAAALTDSPLAARVPAGWKMRAECAVIEAFRAEGLFREAAERAEKFLAQPDLPDDFRVRVLWTRALCALELDDAATALRAADALDSAAANLGGNASAALREKAPELQSRSMLLKARAQFLGGNDAEGLALLSALRERFPDSAAAVVSWLEEGRRFGETGKPARALICYETLIDRFGSQEKFAEYAAIAAFEAAQAAATIGRPDEAVKQLQTLISRYPKSPLTFYARLRQADFFRILNDFDSALAVYDAVIAGWPDRAEMRIVEMRRADALRALAARAEIDGNEKDAAADARARAEAAYERLFSLPDQPLSLKAEAGFKWGDVVARDGAVSKDAAARERAAAQARTIFWRAAEETLDAARERGGAAALGETGGYWVARCYFALAASYERAGDYESARGVYGLIAEQSAAGMIPGGRYAESLLRRIYEK</sequence>
<organism evidence="1 2">
    <name type="scientific">Candidatus Spyradosoma merdigallinarum</name>
    <dbReference type="NCBI Taxonomy" id="2840950"/>
    <lineage>
        <taxon>Bacteria</taxon>
        <taxon>Pseudomonadati</taxon>
        <taxon>Verrucomicrobiota</taxon>
        <taxon>Opitutia</taxon>
        <taxon>Opitutia incertae sedis</taxon>
        <taxon>Candidatus Spyradosoma</taxon>
    </lineage>
</organism>
<dbReference type="Gene3D" id="1.25.40.10">
    <property type="entry name" value="Tetratricopeptide repeat domain"/>
    <property type="match status" value="2"/>
</dbReference>
<dbReference type="Proteomes" id="UP000886812">
    <property type="component" value="Unassembled WGS sequence"/>
</dbReference>
<dbReference type="Pfam" id="PF13432">
    <property type="entry name" value="TPR_16"/>
    <property type="match status" value="2"/>
</dbReference>